<comment type="caution">
    <text evidence="2">The sequence shown here is derived from an EMBL/GenBank/DDBJ whole genome shotgun (WGS) entry which is preliminary data.</text>
</comment>
<feature type="region of interest" description="Disordered" evidence="1">
    <location>
        <begin position="54"/>
        <end position="80"/>
    </location>
</feature>
<organism evidence="2 3">
    <name type="scientific">Paspalum vaginatum</name>
    <name type="common">seashore paspalum</name>
    <dbReference type="NCBI Taxonomy" id="158149"/>
    <lineage>
        <taxon>Eukaryota</taxon>
        <taxon>Viridiplantae</taxon>
        <taxon>Streptophyta</taxon>
        <taxon>Embryophyta</taxon>
        <taxon>Tracheophyta</taxon>
        <taxon>Spermatophyta</taxon>
        <taxon>Magnoliopsida</taxon>
        <taxon>Liliopsida</taxon>
        <taxon>Poales</taxon>
        <taxon>Poaceae</taxon>
        <taxon>PACMAD clade</taxon>
        <taxon>Panicoideae</taxon>
        <taxon>Andropogonodae</taxon>
        <taxon>Paspaleae</taxon>
        <taxon>Paspalinae</taxon>
        <taxon>Paspalum</taxon>
    </lineage>
</organism>
<keyword evidence="3" id="KW-1185">Reference proteome</keyword>
<name>A0A9W8CE82_9POAL</name>
<dbReference type="Proteomes" id="UP001164776">
    <property type="component" value="Unassembled WGS sequence"/>
</dbReference>
<protein>
    <submittedName>
        <fullName evidence="2">Uncharacterized protein</fullName>
    </submittedName>
</protein>
<gene>
    <name evidence="2" type="ORF">BS78_K040000</name>
</gene>
<dbReference type="EMBL" id="MU630021">
    <property type="protein sequence ID" value="KAJ1254517.1"/>
    <property type="molecule type" value="Genomic_DNA"/>
</dbReference>
<proteinExistence type="predicted"/>
<reference evidence="2 3" key="1">
    <citation type="submission" date="2022-10" db="EMBL/GenBank/DDBJ databases">
        <title>WGS assembly of Paspalum vaginatum 540-79.</title>
        <authorList>
            <person name="Sun G."/>
            <person name="Wase N."/>
            <person name="Shu S."/>
            <person name="Jenkins J."/>
            <person name="Zhou B."/>
            <person name="Torres-Rodriguez J."/>
            <person name="Chen C."/>
            <person name="Sandor L."/>
            <person name="Plott C."/>
            <person name="Yoshinga Y."/>
            <person name="Daum C."/>
            <person name="Qi P."/>
            <person name="Barry K."/>
            <person name="Lipzen A."/>
            <person name="Berry L."/>
            <person name="Pedersen C."/>
            <person name="Gottilla T."/>
            <person name="Foltz A."/>
            <person name="Yu H."/>
            <person name="O'Malley R."/>
            <person name="Zhang C."/>
            <person name="Devos K."/>
            <person name="Sigmon B."/>
            <person name="Yu B."/>
            <person name="Obata T."/>
            <person name="Schmutz J."/>
            <person name="Schnable J."/>
        </authorList>
    </citation>
    <scope>NUCLEOTIDE SEQUENCE [LARGE SCALE GENOMIC DNA]</scope>
    <source>
        <strain evidence="3">cv. 540-79</strain>
    </source>
</reference>
<evidence type="ECO:0000313" key="3">
    <source>
        <dbReference type="Proteomes" id="UP001164776"/>
    </source>
</evidence>
<evidence type="ECO:0000256" key="1">
    <source>
        <dbReference type="SAM" id="MobiDB-lite"/>
    </source>
</evidence>
<evidence type="ECO:0000313" key="2">
    <source>
        <dbReference type="EMBL" id="KAJ1254517.1"/>
    </source>
</evidence>
<accession>A0A9W8CE82</accession>
<sequence length="80" mass="8836">MAGLRALVKSRYVCVHDYRCKCGFKLFYGPCKRMQIYCNSCEGFLVSKVDPCSRRSQGRRAGSIKQGSGKTVPVGDPLNG</sequence>
<dbReference type="AlphaFoldDB" id="A0A9W8CE82"/>